<organism evidence="1 2">
    <name type="scientific">Lepeophtheirus salmonis</name>
    <name type="common">Salmon louse</name>
    <name type="synonym">Caligus salmonis</name>
    <dbReference type="NCBI Taxonomy" id="72036"/>
    <lineage>
        <taxon>Eukaryota</taxon>
        <taxon>Metazoa</taxon>
        <taxon>Ecdysozoa</taxon>
        <taxon>Arthropoda</taxon>
        <taxon>Crustacea</taxon>
        <taxon>Multicrustacea</taxon>
        <taxon>Hexanauplia</taxon>
        <taxon>Copepoda</taxon>
        <taxon>Siphonostomatoida</taxon>
        <taxon>Caligidae</taxon>
        <taxon>Lepeophtheirus</taxon>
    </lineage>
</organism>
<proteinExistence type="predicted"/>
<accession>A0A7R8CIH2</accession>
<protein>
    <submittedName>
        <fullName evidence="1">(salmon louse) hypothetical protein</fullName>
    </submittedName>
</protein>
<dbReference type="AlphaFoldDB" id="A0A7R8CIH2"/>
<dbReference type="EMBL" id="HG994592">
    <property type="protein sequence ID" value="CAF2832482.1"/>
    <property type="molecule type" value="Genomic_DNA"/>
</dbReference>
<keyword evidence="2" id="KW-1185">Reference proteome</keyword>
<gene>
    <name evidence="1" type="ORF">LSAA_4179</name>
</gene>
<evidence type="ECO:0000313" key="1">
    <source>
        <dbReference type="EMBL" id="CAF2832482.1"/>
    </source>
</evidence>
<reference evidence="1" key="1">
    <citation type="submission" date="2021-02" db="EMBL/GenBank/DDBJ databases">
        <authorList>
            <person name="Bekaert M."/>
        </authorList>
    </citation>
    <scope>NUCLEOTIDE SEQUENCE</scope>
    <source>
        <strain evidence="1">IoA-00</strain>
    </source>
</reference>
<sequence>MKNFPITWSFGICISKEGGHGIGVEHCLPQGDCHRMATESWIVEKKYVLVGMPEYALPHNETFHLQVLAKEMLCPTSAETVDLFGDRKIRSRNFRQAEVSIP</sequence>
<name>A0A7R8CIH2_LEPSM</name>
<dbReference type="Proteomes" id="UP000675881">
    <property type="component" value="Chromosome 13"/>
</dbReference>
<evidence type="ECO:0000313" key="2">
    <source>
        <dbReference type="Proteomes" id="UP000675881"/>
    </source>
</evidence>